<reference evidence="5" key="1">
    <citation type="journal article" date="2019" name="Int. J. Syst. Evol. Microbiol.">
        <title>The Global Catalogue of Microorganisms (GCM) 10K type strain sequencing project: providing services to taxonomists for standard genome sequencing and annotation.</title>
        <authorList>
            <consortium name="The Broad Institute Genomics Platform"/>
            <consortium name="The Broad Institute Genome Sequencing Center for Infectious Disease"/>
            <person name="Wu L."/>
            <person name="Ma J."/>
        </authorList>
    </citation>
    <scope>NUCLEOTIDE SEQUENCE [LARGE SCALE GENOMIC DNA]</scope>
    <source>
        <strain evidence="5">KCTC 42441</strain>
    </source>
</reference>
<dbReference type="Gene3D" id="1.10.238.10">
    <property type="entry name" value="EF-hand"/>
    <property type="match status" value="1"/>
</dbReference>
<dbReference type="InterPro" id="IPR011992">
    <property type="entry name" value="EF-hand-dom_pair"/>
</dbReference>
<protein>
    <submittedName>
        <fullName evidence="4">Cupin domain-containing protein</fullName>
    </submittedName>
</protein>
<feature type="region of interest" description="Disordered" evidence="1">
    <location>
        <begin position="169"/>
        <end position="188"/>
    </location>
</feature>
<dbReference type="SUPFAM" id="SSF51182">
    <property type="entry name" value="RmlC-like cupins"/>
    <property type="match status" value="1"/>
</dbReference>
<dbReference type="SUPFAM" id="SSF47473">
    <property type="entry name" value="EF-hand"/>
    <property type="match status" value="1"/>
</dbReference>
<accession>A0ABV7XN81</accession>
<feature type="region of interest" description="Disordered" evidence="1">
    <location>
        <begin position="199"/>
        <end position="233"/>
    </location>
</feature>
<feature type="chain" id="PRO_5047342142" evidence="2">
    <location>
        <begin position="23"/>
        <end position="233"/>
    </location>
</feature>
<dbReference type="InterPro" id="IPR014710">
    <property type="entry name" value="RmlC-like_jellyroll"/>
</dbReference>
<keyword evidence="5" id="KW-1185">Reference proteome</keyword>
<evidence type="ECO:0000256" key="2">
    <source>
        <dbReference type="SAM" id="SignalP"/>
    </source>
</evidence>
<proteinExistence type="predicted"/>
<dbReference type="RefSeq" id="WP_386745137.1">
    <property type="nucleotide sequence ID" value="NZ_JBHRYA010000009.1"/>
</dbReference>
<comment type="caution">
    <text evidence="4">The sequence shown here is derived from an EMBL/GenBank/DDBJ whole genome shotgun (WGS) entry which is preliminary data.</text>
</comment>
<dbReference type="Gene3D" id="2.60.120.10">
    <property type="entry name" value="Jelly Rolls"/>
    <property type="match status" value="1"/>
</dbReference>
<evidence type="ECO:0000313" key="5">
    <source>
        <dbReference type="Proteomes" id="UP001595705"/>
    </source>
</evidence>
<dbReference type="InterPro" id="IPR013096">
    <property type="entry name" value="Cupin_2"/>
</dbReference>
<evidence type="ECO:0000256" key="1">
    <source>
        <dbReference type="SAM" id="MobiDB-lite"/>
    </source>
</evidence>
<evidence type="ECO:0000313" key="4">
    <source>
        <dbReference type="EMBL" id="MFC3717306.1"/>
    </source>
</evidence>
<dbReference type="EMBL" id="JBHRYA010000009">
    <property type="protein sequence ID" value="MFC3717306.1"/>
    <property type="molecule type" value="Genomic_DNA"/>
</dbReference>
<dbReference type="Proteomes" id="UP001595705">
    <property type="component" value="Unassembled WGS sequence"/>
</dbReference>
<evidence type="ECO:0000259" key="3">
    <source>
        <dbReference type="Pfam" id="PF07883"/>
    </source>
</evidence>
<dbReference type="InterPro" id="IPR018247">
    <property type="entry name" value="EF_Hand_1_Ca_BS"/>
</dbReference>
<feature type="signal peptide" evidence="2">
    <location>
        <begin position="1"/>
        <end position="22"/>
    </location>
</feature>
<sequence>MNRHLQLAASLFALMSCGAAFAQDNADNSPMTRDISNPDKIFMSAVHGDLEKGNADVVVKFPANSISRHHWHTTAERMVLLSGELHLTYDGHETMILKPGSYAYGPAKLPHTTACTKDAPCVLFIATELPFDEVPDLAHMDADRDARVSLAEFQDGLFDWDAMDHDHDQVVSRDEPRPGGGTKPFTRAEYRARMATPLAKMFGAQDSDGDGYLDAKELAAPPSPEPASASKDG</sequence>
<keyword evidence="2" id="KW-0732">Signal</keyword>
<name>A0ABV7XN81_9GAMM</name>
<dbReference type="InterPro" id="IPR011051">
    <property type="entry name" value="RmlC_Cupin_sf"/>
</dbReference>
<dbReference type="PROSITE" id="PS51257">
    <property type="entry name" value="PROKAR_LIPOPROTEIN"/>
    <property type="match status" value="1"/>
</dbReference>
<dbReference type="Pfam" id="PF07883">
    <property type="entry name" value="Cupin_2"/>
    <property type="match status" value="1"/>
</dbReference>
<feature type="domain" description="Cupin type-2" evidence="3">
    <location>
        <begin position="58"/>
        <end position="124"/>
    </location>
</feature>
<organism evidence="4 5">
    <name type="scientific">Luteimonas soli</name>
    <dbReference type="NCBI Taxonomy" id="1648966"/>
    <lineage>
        <taxon>Bacteria</taxon>
        <taxon>Pseudomonadati</taxon>
        <taxon>Pseudomonadota</taxon>
        <taxon>Gammaproteobacteria</taxon>
        <taxon>Lysobacterales</taxon>
        <taxon>Lysobacteraceae</taxon>
        <taxon>Luteimonas</taxon>
    </lineage>
</organism>
<gene>
    <name evidence="4" type="ORF">ACFONC_14235</name>
</gene>
<dbReference type="PROSITE" id="PS00018">
    <property type="entry name" value="EF_HAND_1"/>
    <property type="match status" value="1"/>
</dbReference>